<dbReference type="GO" id="GO:0004197">
    <property type="term" value="F:cysteine-type endopeptidase activity"/>
    <property type="evidence" value="ECO:0007669"/>
    <property type="project" value="InterPro"/>
</dbReference>
<dbReference type="GO" id="GO:0005634">
    <property type="term" value="C:nucleus"/>
    <property type="evidence" value="ECO:0007669"/>
    <property type="project" value="InterPro"/>
</dbReference>
<reference evidence="6" key="1">
    <citation type="journal article" date="2017" name="J. Hered.">
        <title>Retention of Core Meiotic Genes Across Diverse Hymenoptera.</title>
        <authorList>
            <person name="Tvedte E.S."/>
            <person name="Forbes A.A."/>
            <person name="Logsdon J.M.Jr."/>
        </authorList>
    </citation>
    <scope>NUCLEOTIDE SEQUENCE</scope>
    <source>
        <tissue evidence="6">Whole body</tissue>
    </source>
</reference>
<name>A0A291S6X9_9HYME</name>
<dbReference type="InterPro" id="IPR005314">
    <property type="entry name" value="Peptidase_C50"/>
</dbReference>
<comment type="catalytic activity">
    <reaction evidence="1">
        <text>All bonds known to be hydrolyzed by this endopeptidase have arginine in P1 and an acidic residue in P4. P6 is often occupied by an acidic residue or by a hydroxy-amino-acid residue, the phosphorylation of which enhances cleavage.</text>
        <dbReference type="EC" id="3.4.22.49"/>
    </reaction>
</comment>
<dbReference type="GO" id="GO:0072686">
    <property type="term" value="C:mitotic spindle"/>
    <property type="evidence" value="ECO:0007669"/>
    <property type="project" value="TreeGrafter"/>
</dbReference>
<dbReference type="GO" id="GO:0006508">
    <property type="term" value="P:proteolysis"/>
    <property type="evidence" value="ECO:0007669"/>
    <property type="project" value="InterPro"/>
</dbReference>
<dbReference type="Pfam" id="PF03568">
    <property type="entry name" value="Separin_C"/>
    <property type="match status" value="1"/>
</dbReference>
<dbReference type="PANTHER" id="PTHR12792:SF0">
    <property type="entry name" value="SEPARIN"/>
    <property type="match status" value="1"/>
</dbReference>
<evidence type="ECO:0000313" key="6">
    <source>
        <dbReference type="EMBL" id="ATL75366.1"/>
    </source>
</evidence>
<dbReference type="PANTHER" id="PTHR12792">
    <property type="entry name" value="EXTRA SPINDLE POLES 1-RELATED"/>
    <property type="match status" value="1"/>
</dbReference>
<evidence type="ECO:0000256" key="2">
    <source>
        <dbReference type="ARBA" id="ARBA00012489"/>
    </source>
</evidence>
<organism evidence="6">
    <name type="scientific">Diachasma muliebre</name>
    <dbReference type="NCBI Taxonomy" id="1309577"/>
    <lineage>
        <taxon>Eukaryota</taxon>
        <taxon>Metazoa</taxon>
        <taxon>Ecdysozoa</taxon>
        <taxon>Arthropoda</taxon>
        <taxon>Hexapoda</taxon>
        <taxon>Insecta</taxon>
        <taxon>Pterygota</taxon>
        <taxon>Neoptera</taxon>
        <taxon>Endopterygota</taxon>
        <taxon>Hymenoptera</taxon>
        <taxon>Apocrita</taxon>
        <taxon>Ichneumonoidea</taxon>
        <taxon>Braconidae</taxon>
        <taxon>Opiinae</taxon>
        <taxon>Diachasma</taxon>
    </lineage>
</organism>
<keyword evidence="3" id="KW-0378">Hydrolase</keyword>
<keyword evidence="4" id="KW-0159">Chromosome partition</keyword>
<sequence length="609" mass="69728">MYGRNFDKYERKYFPKNEKPGDLCERIKKIITKTGLHSSVVEYGAFNKMMGFAAIAAGDEKKAVNHLIESHAVLHRQQVNLRYKKTEIRDNCGYTYKFGVNPSHLKFNVDCQEDSQSLESKLAELPREWYMVQLTQPYKPCKWLPEASNSVHPLHLTVLPTGPKAIAPFTITVPAPDNSMYDLCADVKNLLDTNKSSLQAEYGNHSMYWKMRQKQNNRMMTAVKEMEYNWLREWRLLLIADSLENSDDTREMIGIVDKLIADDRSLTPLSPKTVWLLRKVSTTAGYLSKTEIARLITVILPDNKKLASNLILSIVSKSKTATKLRQEKRKTTVLIVDEEIDYLPLEAMEILQDHPVTRFPSLHVAYAMFKEHEESIVEGCKVMVINEESGMGIVNPSNNLPKMEKRLRIFMDYWLPKWRTIYNALPEEEGLANAFVNALVNHEIMMYNGHGSGIQYLPGEKIEKLRVRAAVLLFGCGSVKLVPIGGRFPPYGVSNQYLTACSPCTLGMNWEVTDLDTDRMTSCFISTWIPSKAEKSWNYIDFEKWSNGTLEFKSNLERGKKEQFNDTTSPFFEPEMLRAVAISKKVCLQFMTKAAIVVRGLPVKVKWNE</sequence>
<evidence type="ECO:0000256" key="3">
    <source>
        <dbReference type="ARBA" id="ARBA00022801"/>
    </source>
</evidence>
<evidence type="ECO:0000259" key="5">
    <source>
        <dbReference type="PROSITE" id="PS51700"/>
    </source>
</evidence>
<proteinExistence type="predicted"/>
<dbReference type="GO" id="GO:0051307">
    <property type="term" value="P:meiotic chromosome separation"/>
    <property type="evidence" value="ECO:0007669"/>
    <property type="project" value="TreeGrafter"/>
</dbReference>
<feature type="domain" description="Peptidase C50" evidence="5">
    <location>
        <begin position="387"/>
        <end position="487"/>
    </location>
</feature>
<accession>A0A291S6X9</accession>
<protein>
    <recommendedName>
        <fullName evidence="2">separase</fullName>
        <ecNumber evidence="2">3.4.22.49</ecNumber>
    </recommendedName>
</protein>
<dbReference type="AlphaFoldDB" id="A0A291S6X9"/>
<dbReference type="EMBL" id="MF433015">
    <property type="protein sequence ID" value="ATL75366.1"/>
    <property type="molecule type" value="Genomic_DNA"/>
</dbReference>
<dbReference type="EC" id="3.4.22.49" evidence="2"/>
<evidence type="ECO:0000256" key="1">
    <source>
        <dbReference type="ARBA" id="ARBA00000451"/>
    </source>
</evidence>
<dbReference type="PROSITE" id="PS51700">
    <property type="entry name" value="SEPARIN"/>
    <property type="match status" value="1"/>
</dbReference>
<evidence type="ECO:0000256" key="4">
    <source>
        <dbReference type="ARBA" id="ARBA00022829"/>
    </source>
</evidence>
<dbReference type="InterPro" id="IPR030397">
    <property type="entry name" value="SEPARIN_core_dom"/>
</dbReference>
<dbReference type="GO" id="GO:0005737">
    <property type="term" value="C:cytoplasm"/>
    <property type="evidence" value="ECO:0007669"/>
    <property type="project" value="TreeGrafter"/>
</dbReference>